<feature type="region of interest" description="Disordered" evidence="1">
    <location>
        <begin position="921"/>
        <end position="966"/>
    </location>
</feature>
<dbReference type="Gene3D" id="1.25.40.10">
    <property type="entry name" value="Tetratricopeptide repeat domain"/>
    <property type="match status" value="1"/>
</dbReference>
<feature type="region of interest" description="Disordered" evidence="1">
    <location>
        <begin position="284"/>
        <end position="360"/>
    </location>
</feature>
<dbReference type="SUPFAM" id="SSF48452">
    <property type="entry name" value="TPR-like"/>
    <property type="match status" value="1"/>
</dbReference>
<feature type="non-terminal residue" evidence="2">
    <location>
        <position position="1"/>
    </location>
</feature>
<evidence type="ECO:0000313" key="2">
    <source>
        <dbReference type="EMBL" id="GFY55421.1"/>
    </source>
</evidence>
<comment type="caution">
    <text evidence="2">The sequence shown here is derived from an EMBL/GenBank/DDBJ whole genome shotgun (WGS) entry which is preliminary data.</text>
</comment>
<feature type="compositionally biased region" description="Basic residues" evidence="1">
    <location>
        <begin position="182"/>
        <end position="199"/>
    </location>
</feature>
<feature type="compositionally biased region" description="Polar residues" evidence="1">
    <location>
        <begin position="302"/>
        <end position="335"/>
    </location>
</feature>
<sequence>LRRSFRLYIVGDIPKAFKYANKALSLDPDAVYTRICRGVLNVQKGSLSAAFEDTKDSLTIDPESEIAKKQMSALLIVAAQKYFERRDFTKLYKTLLVAIGLNPSHFKSPAAMDAFKVVRYIYRMTRDPQSSFPFAPTHQKVLNEFFKKEGSVHRKFVLPPNYEDDPPSVAARISRSTQMKQNQRHRPMRSKSGGRRRSSRSCSADRRATSKSRTSEDLQRESRNPDDSSGDPTPNQLRSDGYVGQVVNSRLNKQGHTSNQYLPDNVLNQESTLGRLVNNVDNIAPLHSTPHQQSASGLLRTNPGQNVSIDSVSNQQQDRFISKSNQEVTVHNGSNLPCKDPQNNRKKSGDSILNQSFGPGMLNSNLNRTISIQSEPNKQRALVSCMSNVNRTMDSLSNQERRSETPKSVQHQVESLYSRDIHMQKSETYQLPIPNIRKNDLNQGLSLPDVVAHPRRTRIPFITDDDDDITSDNPNQPFQIPRITANPDVVAHPRKTKIPFINDDDGIVTANRMVSNLNKSPAFGLVSSDSNTLRSSEKQSISIDWSPNQQYVCEKPKNTRIPFLERSVLEIGRNPDVSIDFTNRSGLYKSHTDQRVIDLDTITGHGKFELKKFSSAYSFPNQPHGTGMVTNKTNQNTSIYSTPGQQSGTWMTNLNRGTTVDPKPWQQGGRVIPNHRVVPVFCTGIHELIKTETTINASNKSPTDSSSKELRGVGTSKTNKKRDSTRNQRRGSKSQKSSFHWDCRSNQRRNSTKFKSCRNRVISISKPYEIRNSTKRPSAADESSRPGSWMSNWTRQVSINSTLYKERDCKNQASSSDLEVISVNCVPNEHSRPRMRNSGENEDIWIPHTSDSRRELEDDDVICLYQKRGFSKSRSYISDDRNRSVCYTCGQSKLSGSNCRGCNVDKRRRWRYPLYQRHWRRSRSPNPDKHRSRSRSSDYRRKQLGSRSHFSSRDRRRNSNSRAPNDLCSRRMFASQFF</sequence>
<dbReference type="InterPro" id="IPR011990">
    <property type="entry name" value="TPR-like_helical_dom_sf"/>
</dbReference>
<evidence type="ECO:0000313" key="3">
    <source>
        <dbReference type="Proteomes" id="UP000886998"/>
    </source>
</evidence>
<organism evidence="2 3">
    <name type="scientific">Trichonephila inaurata madagascariensis</name>
    <dbReference type="NCBI Taxonomy" id="2747483"/>
    <lineage>
        <taxon>Eukaryota</taxon>
        <taxon>Metazoa</taxon>
        <taxon>Ecdysozoa</taxon>
        <taxon>Arthropoda</taxon>
        <taxon>Chelicerata</taxon>
        <taxon>Arachnida</taxon>
        <taxon>Araneae</taxon>
        <taxon>Araneomorphae</taxon>
        <taxon>Entelegynae</taxon>
        <taxon>Araneoidea</taxon>
        <taxon>Nephilidae</taxon>
        <taxon>Trichonephila</taxon>
        <taxon>Trichonephila inaurata</taxon>
    </lineage>
</organism>
<feature type="region of interest" description="Disordered" evidence="1">
    <location>
        <begin position="696"/>
        <end position="745"/>
    </location>
</feature>
<feature type="compositionally biased region" description="Polar residues" evidence="1">
    <location>
        <begin position="351"/>
        <end position="360"/>
    </location>
</feature>
<proteinExistence type="predicted"/>
<reference evidence="2" key="1">
    <citation type="submission" date="2020-08" db="EMBL/GenBank/DDBJ databases">
        <title>Multicomponent nature underlies the extraordinary mechanical properties of spider dragline silk.</title>
        <authorList>
            <person name="Kono N."/>
            <person name="Nakamura H."/>
            <person name="Mori M."/>
            <person name="Yoshida Y."/>
            <person name="Ohtoshi R."/>
            <person name="Malay A.D."/>
            <person name="Moran D.A.P."/>
            <person name="Tomita M."/>
            <person name="Numata K."/>
            <person name="Arakawa K."/>
        </authorList>
    </citation>
    <scope>NUCLEOTIDE SEQUENCE</scope>
</reference>
<dbReference type="AlphaFoldDB" id="A0A8X6XPS2"/>
<gene>
    <name evidence="2" type="ORF">TNIN_95471</name>
</gene>
<dbReference type="EMBL" id="BMAV01010378">
    <property type="protein sequence ID" value="GFY55421.1"/>
    <property type="molecule type" value="Genomic_DNA"/>
</dbReference>
<feature type="compositionally biased region" description="Polar residues" evidence="1">
    <location>
        <begin position="696"/>
        <end position="705"/>
    </location>
</feature>
<name>A0A8X6XPS2_9ARAC</name>
<feature type="compositionally biased region" description="Basic and acidic residues" evidence="1">
    <location>
        <begin position="203"/>
        <end position="226"/>
    </location>
</feature>
<feature type="region of interest" description="Disordered" evidence="1">
    <location>
        <begin position="174"/>
        <end position="240"/>
    </location>
</feature>
<evidence type="ECO:0000256" key="1">
    <source>
        <dbReference type="SAM" id="MobiDB-lite"/>
    </source>
</evidence>
<protein>
    <submittedName>
        <fullName evidence="2">Uncharacterized protein</fullName>
    </submittedName>
</protein>
<keyword evidence="3" id="KW-1185">Reference proteome</keyword>
<accession>A0A8X6XPS2</accession>
<feature type="region of interest" description="Disordered" evidence="1">
    <location>
        <begin position="768"/>
        <end position="790"/>
    </location>
</feature>
<dbReference type="Proteomes" id="UP000886998">
    <property type="component" value="Unassembled WGS sequence"/>
</dbReference>